<organism evidence="2 3">
    <name type="scientific">Haematococcus lacustris</name>
    <name type="common">Green alga</name>
    <name type="synonym">Haematococcus pluvialis</name>
    <dbReference type="NCBI Taxonomy" id="44745"/>
    <lineage>
        <taxon>Eukaryota</taxon>
        <taxon>Viridiplantae</taxon>
        <taxon>Chlorophyta</taxon>
        <taxon>core chlorophytes</taxon>
        <taxon>Chlorophyceae</taxon>
        <taxon>CS clade</taxon>
        <taxon>Chlamydomonadales</taxon>
        <taxon>Haematococcaceae</taxon>
        <taxon>Haematococcus</taxon>
    </lineage>
</organism>
<comment type="caution">
    <text evidence="2">The sequence shown here is derived from an EMBL/GenBank/DDBJ whole genome shotgun (WGS) entry which is preliminary data.</text>
</comment>
<reference evidence="2 3" key="1">
    <citation type="submission" date="2020-02" db="EMBL/GenBank/DDBJ databases">
        <title>Draft genome sequence of Haematococcus lacustris strain NIES-144.</title>
        <authorList>
            <person name="Morimoto D."/>
            <person name="Nakagawa S."/>
            <person name="Yoshida T."/>
            <person name="Sawayama S."/>
        </authorList>
    </citation>
    <scope>NUCLEOTIDE SEQUENCE [LARGE SCALE GENOMIC DNA]</scope>
    <source>
        <strain evidence="2 3">NIES-144</strain>
    </source>
</reference>
<dbReference type="Proteomes" id="UP000485058">
    <property type="component" value="Unassembled WGS sequence"/>
</dbReference>
<sequence>MVADQLAQWKLTKGQAYLKHITVTLATWDAVWEVYLDPKWARQRPRLYGAQKQALMQFLKNLEDEMAEVAMKRYDGVKQLVVYFGSAAPMQPGNHSGSSLRTRAQHSSTSQAQQAHQG</sequence>
<gene>
    <name evidence="2" type="ORF">HaLaN_12105</name>
</gene>
<feature type="compositionally biased region" description="Polar residues" evidence="1">
    <location>
        <begin position="93"/>
        <end position="102"/>
    </location>
</feature>
<dbReference type="AlphaFoldDB" id="A0A699ZAD1"/>
<proteinExistence type="predicted"/>
<keyword evidence="3" id="KW-1185">Reference proteome</keyword>
<evidence type="ECO:0000313" key="3">
    <source>
        <dbReference type="Proteomes" id="UP000485058"/>
    </source>
</evidence>
<evidence type="ECO:0000256" key="1">
    <source>
        <dbReference type="SAM" id="MobiDB-lite"/>
    </source>
</evidence>
<name>A0A699ZAD1_HAELA</name>
<evidence type="ECO:0000313" key="2">
    <source>
        <dbReference type="EMBL" id="GFH15804.1"/>
    </source>
</evidence>
<feature type="compositionally biased region" description="Low complexity" evidence="1">
    <location>
        <begin position="105"/>
        <end position="118"/>
    </location>
</feature>
<feature type="region of interest" description="Disordered" evidence="1">
    <location>
        <begin position="92"/>
        <end position="118"/>
    </location>
</feature>
<protein>
    <submittedName>
        <fullName evidence="2">Uncharacterized protein</fullName>
    </submittedName>
</protein>
<dbReference type="EMBL" id="BLLF01000903">
    <property type="protein sequence ID" value="GFH15804.1"/>
    <property type="molecule type" value="Genomic_DNA"/>
</dbReference>
<accession>A0A699ZAD1</accession>